<accession>A0A926NUW0</accession>
<dbReference type="SMART" id="SM00895">
    <property type="entry name" value="FCD"/>
    <property type="match status" value="1"/>
</dbReference>
<dbReference type="Proteomes" id="UP000598467">
    <property type="component" value="Unassembled WGS sequence"/>
</dbReference>
<dbReference type="SUPFAM" id="SSF46785">
    <property type="entry name" value="Winged helix' DNA-binding domain"/>
    <property type="match status" value="1"/>
</dbReference>
<dbReference type="AlphaFoldDB" id="A0A926NUW0"/>
<evidence type="ECO:0000256" key="3">
    <source>
        <dbReference type="ARBA" id="ARBA00023163"/>
    </source>
</evidence>
<dbReference type="PANTHER" id="PTHR43537:SF51">
    <property type="entry name" value="HTH-TYPE TRANSCRIPTIONAL REGULATOR LGOR-RELATED"/>
    <property type="match status" value="1"/>
</dbReference>
<dbReference type="Gene3D" id="1.10.10.10">
    <property type="entry name" value="Winged helix-like DNA-binding domain superfamily/Winged helix DNA-binding domain"/>
    <property type="match status" value="1"/>
</dbReference>
<dbReference type="SUPFAM" id="SSF48008">
    <property type="entry name" value="GntR ligand-binding domain-like"/>
    <property type="match status" value="1"/>
</dbReference>
<reference evidence="5" key="1">
    <citation type="submission" date="2020-05" db="EMBL/GenBank/DDBJ databases">
        <title>Identification of trans-AT polyketide cluster in two marine bacteria, producers of a novel glutaramide-containing polyketide sesbanimide D and analogs.</title>
        <authorList>
            <person name="Kacar D."/>
            <person name="Rodriguez P."/>
            <person name="Canedo L."/>
            <person name="Gonzalez E."/>
            <person name="Galan B."/>
            <person name="De La Calle F."/>
            <person name="Garcia J.L."/>
        </authorList>
    </citation>
    <scope>NUCLEOTIDE SEQUENCE</scope>
    <source>
        <strain evidence="5">PHM038</strain>
    </source>
</reference>
<dbReference type="Gene3D" id="1.20.120.530">
    <property type="entry name" value="GntR ligand-binding domain-like"/>
    <property type="match status" value="1"/>
</dbReference>
<organism evidence="5 6">
    <name type="scientific">Roseibium aggregatum</name>
    <dbReference type="NCBI Taxonomy" id="187304"/>
    <lineage>
        <taxon>Bacteria</taxon>
        <taxon>Pseudomonadati</taxon>
        <taxon>Pseudomonadota</taxon>
        <taxon>Alphaproteobacteria</taxon>
        <taxon>Hyphomicrobiales</taxon>
        <taxon>Stappiaceae</taxon>
        <taxon>Roseibium</taxon>
    </lineage>
</organism>
<evidence type="ECO:0000256" key="2">
    <source>
        <dbReference type="ARBA" id="ARBA00023125"/>
    </source>
</evidence>
<dbReference type="GO" id="GO:0003677">
    <property type="term" value="F:DNA binding"/>
    <property type="evidence" value="ECO:0007669"/>
    <property type="project" value="UniProtKB-KW"/>
</dbReference>
<feature type="domain" description="HTH gntR-type" evidence="4">
    <location>
        <begin position="1"/>
        <end position="62"/>
    </location>
</feature>
<evidence type="ECO:0000259" key="4">
    <source>
        <dbReference type="PROSITE" id="PS50949"/>
    </source>
</evidence>
<dbReference type="InterPro" id="IPR000524">
    <property type="entry name" value="Tscrpt_reg_HTH_GntR"/>
</dbReference>
<dbReference type="RefSeq" id="WP_190290345.1">
    <property type="nucleotide sequence ID" value="NZ_JABFCZ010000005.1"/>
</dbReference>
<dbReference type="PROSITE" id="PS50949">
    <property type="entry name" value="HTH_GNTR"/>
    <property type="match status" value="1"/>
</dbReference>
<dbReference type="SMART" id="SM00345">
    <property type="entry name" value="HTH_GNTR"/>
    <property type="match status" value="1"/>
</dbReference>
<evidence type="ECO:0000313" key="5">
    <source>
        <dbReference type="EMBL" id="MBD1545669.1"/>
    </source>
</evidence>
<proteinExistence type="predicted"/>
<dbReference type="InterPro" id="IPR036390">
    <property type="entry name" value="WH_DNA-bd_sf"/>
</dbReference>
<keyword evidence="3" id="KW-0804">Transcription</keyword>
<protein>
    <submittedName>
        <fullName evidence="5">GntR family transcriptional regulator</fullName>
    </submittedName>
</protein>
<dbReference type="InterPro" id="IPR011711">
    <property type="entry name" value="GntR_C"/>
</dbReference>
<comment type="caution">
    <text evidence="5">The sequence shown here is derived from an EMBL/GenBank/DDBJ whole genome shotgun (WGS) entry which is preliminary data.</text>
</comment>
<evidence type="ECO:0000313" key="6">
    <source>
        <dbReference type="Proteomes" id="UP000598467"/>
    </source>
</evidence>
<gene>
    <name evidence="5" type="ORF">HK439_05305</name>
</gene>
<keyword evidence="1" id="KW-0805">Transcription regulation</keyword>
<dbReference type="EMBL" id="JABFCZ010000005">
    <property type="protein sequence ID" value="MBD1545669.1"/>
    <property type="molecule type" value="Genomic_DNA"/>
</dbReference>
<dbReference type="GO" id="GO:0003700">
    <property type="term" value="F:DNA-binding transcription factor activity"/>
    <property type="evidence" value="ECO:0007669"/>
    <property type="project" value="InterPro"/>
</dbReference>
<evidence type="ECO:0000256" key="1">
    <source>
        <dbReference type="ARBA" id="ARBA00023015"/>
    </source>
</evidence>
<dbReference type="Pfam" id="PF00392">
    <property type="entry name" value="GntR"/>
    <property type="match status" value="1"/>
</dbReference>
<dbReference type="InterPro" id="IPR008920">
    <property type="entry name" value="TF_FadR/GntR_C"/>
</dbReference>
<dbReference type="Pfam" id="PF07729">
    <property type="entry name" value="FCD"/>
    <property type="match status" value="1"/>
</dbReference>
<sequence length="217" mass="24238">MLTALRRLIMDGSIPSGAKITEVGLSSLLKISRTPIRLALKTLEVEGLIRKRDGRGYTVCDLDFDDLSKAYEVRGVLEGLAARRLAMSGLAPDVELKLRRSLQMTADAVRLIGAHDDCGVDMYQEANTLFHETILDACDNAFVPFTLTRLENLPLLKPGTLVFNSENFDMEFQRLTIGHGQHLIVFDAITKRDPARAEAMMREHSHATVNYSMLYSK</sequence>
<name>A0A926NUW0_9HYPH</name>
<dbReference type="InterPro" id="IPR036388">
    <property type="entry name" value="WH-like_DNA-bd_sf"/>
</dbReference>
<dbReference type="CDD" id="cd07377">
    <property type="entry name" value="WHTH_GntR"/>
    <property type="match status" value="1"/>
</dbReference>
<keyword evidence="2" id="KW-0238">DNA-binding</keyword>
<dbReference type="PANTHER" id="PTHR43537">
    <property type="entry name" value="TRANSCRIPTIONAL REGULATOR, GNTR FAMILY"/>
    <property type="match status" value="1"/>
</dbReference>